<comment type="caution">
    <text evidence="5">The sequence shown here is derived from an EMBL/GenBank/DDBJ whole genome shotgun (WGS) entry which is preliminary data.</text>
</comment>
<dbReference type="InterPro" id="IPR017896">
    <property type="entry name" value="4Fe4S_Fe-S-bd"/>
</dbReference>
<dbReference type="PROSITE" id="PS51379">
    <property type="entry name" value="4FE4S_FER_2"/>
    <property type="match status" value="2"/>
</dbReference>
<dbReference type="PANTHER" id="PTHR43122:SF1">
    <property type="entry name" value="IRON-SULFUR-BINDING PROTEIN"/>
    <property type="match status" value="1"/>
</dbReference>
<dbReference type="Pfam" id="PF12838">
    <property type="entry name" value="Fer4_7"/>
    <property type="match status" value="1"/>
</dbReference>
<proteinExistence type="predicted"/>
<reference evidence="5 6" key="1">
    <citation type="submission" date="2015-11" db="EMBL/GenBank/DDBJ databases">
        <title>Evidence for parallel genomic evolution in an endosymbiosis of termite gut flagellates.</title>
        <authorList>
            <person name="Zheng H."/>
        </authorList>
    </citation>
    <scope>NUCLEOTIDE SEQUENCE [LARGE SCALE GENOMIC DNA]</scope>
    <source>
        <strain evidence="5 6">CET450</strain>
    </source>
</reference>
<evidence type="ECO:0000313" key="6">
    <source>
        <dbReference type="Proteomes" id="UP000095237"/>
    </source>
</evidence>
<dbReference type="GO" id="GO:0051536">
    <property type="term" value="F:iron-sulfur cluster binding"/>
    <property type="evidence" value="ECO:0007669"/>
    <property type="project" value="UniProtKB-KW"/>
</dbReference>
<sequence length="378" mass="42426">MPVTKISLIKCGDYGKVYNAVREAVRLLDCMSAFINQSEKILVKPNLLSPKDPSKAVTTHPEIVRAVIKLVKEAGAIPVVGDSPGGAIRNIKNLWETTQMERICREENVELINFEASGSKEFDINDKNIKKVNFSNAVLDCDGIINLPKLKTHALMSFSAGVKNLYGLVPGLMKVEYHKYASKNKDFADLLTNIYLFFKDKIRFTLIDGILSMEGNGPSAGEVRKTDLIAASRDTAVLDAYLLNELGYDISNSDILKNLKITKDILKTVEVSGERPERFNLKKFKFPSVRKLDLFPKFLIRIFGKFLWVRADISEKICVKCMLCARSCPAGAIRAADNQHPHVDEEKCISCFCCHEMCPHKAVKFKKSMLAKIFIKEN</sequence>
<keyword evidence="3" id="KW-0411">Iron-sulfur</keyword>
<name>A0A1E5IJV1_ENDTX</name>
<evidence type="ECO:0000256" key="1">
    <source>
        <dbReference type="ARBA" id="ARBA00022723"/>
    </source>
</evidence>
<dbReference type="EMBL" id="LNVX01000291">
    <property type="protein sequence ID" value="OEG70701.1"/>
    <property type="molecule type" value="Genomic_DNA"/>
</dbReference>
<dbReference type="Gene3D" id="3.30.70.20">
    <property type="match status" value="1"/>
</dbReference>
<dbReference type="GO" id="GO:0046872">
    <property type="term" value="F:metal ion binding"/>
    <property type="evidence" value="ECO:0007669"/>
    <property type="project" value="UniProtKB-KW"/>
</dbReference>
<keyword evidence="6" id="KW-1185">Reference proteome</keyword>
<gene>
    <name evidence="5" type="ORF">ATZ36_17150</name>
</gene>
<evidence type="ECO:0000256" key="3">
    <source>
        <dbReference type="ARBA" id="ARBA00023014"/>
    </source>
</evidence>
<feature type="domain" description="4Fe-4S ferredoxin-type" evidence="4">
    <location>
        <begin position="339"/>
        <end position="368"/>
    </location>
</feature>
<dbReference type="Proteomes" id="UP000095237">
    <property type="component" value="Unassembled WGS sequence"/>
</dbReference>
<dbReference type="InterPro" id="IPR017900">
    <property type="entry name" value="4Fe4S_Fe_S_CS"/>
</dbReference>
<evidence type="ECO:0000313" key="5">
    <source>
        <dbReference type="EMBL" id="OEG70701.1"/>
    </source>
</evidence>
<dbReference type="AlphaFoldDB" id="A0A1E5IJV1"/>
<dbReference type="Pfam" id="PF04015">
    <property type="entry name" value="DUF362"/>
    <property type="match status" value="1"/>
</dbReference>
<dbReference type="PROSITE" id="PS00198">
    <property type="entry name" value="4FE4S_FER_1"/>
    <property type="match status" value="1"/>
</dbReference>
<evidence type="ECO:0000259" key="4">
    <source>
        <dbReference type="PROSITE" id="PS51379"/>
    </source>
</evidence>
<dbReference type="PANTHER" id="PTHR43122">
    <property type="entry name" value="FERREDOXIN SUBUNIT OF PYRUVATE:FLAVODOXIN OXIDOREDUCTASE-RELATED"/>
    <property type="match status" value="1"/>
</dbReference>
<protein>
    <recommendedName>
        <fullName evidence="4">4Fe-4S ferredoxin-type domain-containing protein</fullName>
    </recommendedName>
</protein>
<keyword evidence="2" id="KW-0408">Iron</keyword>
<dbReference type="InterPro" id="IPR007160">
    <property type="entry name" value="DUF362"/>
</dbReference>
<organism evidence="5 6">
    <name type="scientific">Endomicrobium trichonymphae</name>
    <dbReference type="NCBI Taxonomy" id="1408204"/>
    <lineage>
        <taxon>Bacteria</taxon>
        <taxon>Pseudomonadati</taxon>
        <taxon>Elusimicrobiota</taxon>
        <taxon>Endomicrobiia</taxon>
        <taxon>Endomicrobiales</taxon>
        <taxon>Endomicrobiaceae</taxon>
        <taxon>Candidatus Endomicrobiellum</taxon>
    </lineage>
</organism>
<dbReference type="SUPFAM" id="SSF54862">
    <property type="entry name" value="4Fe-4S ferredoxins"/>
    <property type="match status" value="1"/>
</dbReference>
<accession>A0A1E5IJV1</accession>
<keyword evidence="1" id="KW-0479">Metal-binding</keyword>
<feature type="domain" description="4Fe-4S ferredoxin-type" evidence="4">
    <location>
        <begin position="309"/>
        <end position="338"/>
    </location>
</feature>
<evidence type="ECO:0000256" key="2">
    <source>
        <dbReference type="ARBA" id="ARBA00023004"/>
    </source>
</evidence>